<evidence type="ECO:0000313" key="1">
    <source>
        <dbReference type="EMBL" id="KAL0271864.1"/>
    </source>
</evidence>
<organism evidence="1">
    <name type="scientific">Menopon gallinae</name>
    <name type="common">poultry shaft louse</name>
    <dbReference type="NCBI Taxonomy" id="328185"/>
    <lineage>
        <taxon>Eukaryota</taxon>
        <taxon>Metazoa</taxon>
        <taxon>Ecdysozoa</taxon>
        <taxon>Arthropoda</taxon>
        <taxon>Hexapoda</taxon>
        <taxon>Insecta</taxon>
        <taxon>Pterygota</taxon>
        <taxon>Neoptera</taxon>
        <taxon>Paraneoptera</taxon>
        <taxon>Psocodea</taxon>
        <taxon>Troctomorpha</taxon>
        <taxon>Phthiraptera</taxon>
        <taxon>Amblycera</taxon>
        <taxon>Menoponidae</taxon>
        <taxon>Menopon</taxon>
    </lineage>
</organism>
<accession>A0AAW2HPK5</accession>
<dbReference type="EMBL" id="JARGDH010000004">
    <property type="protein sequence ID" value="KAL0271864.1"/>
    <property type="molecule type" value="Genomic_DNA"/>
</dbReference>
<comment type="caution">
    <text evidence="1">The sequence shown here is derived from an EMBL/GenBank/DDBJ whole genome shotgun (WGS) entry which is preliminary data.</text>
</comment>
<proteinExistence type="predicted"/>
<gene>
    <name evidence="1" type="ORF">PYX00_008826</name>
</gene>
<sequence length="159" mass="17911">MDNVRVIRREITKLCNKMELGVLEVSEDTTKRVKQLAMRLAAEHERLFDSGEGEKDSELGRIKEYTDKVKQLQTFVNDYKAVAVLPKIPEVSLKFSGAAKDWKIFKTMFDTVVAGQTDYRATIFSVGQRAAGQFKEEHASVADGGKLNLDNEVLRGSLR</sequence>
<reference evidence="1" key="1">
    <citation type="journal article" date="2024" name="Gigascience">
        <title>Chromosome-level genome of the poultry shaft louse Menopon gallinae provides insight into the host-switching and adaptive evolution of parasitic lice.</title>
        <authorList>
            <person name="Xu Y."/>
            <person name="Ma L."/>
            <person name="Liu S."/>
            <person name="Liang Y."/>
            <person name="Liu Q."/>
            <person name="He Z."/>
            <person name="Tian L."/>
            <person name="Duan Y."/>
            <person name="Cai W."/>
            <person name="Li H."/>
            <person name="Song F."/>
        </authorList>
    </citation>
    <scope>NUCLEOTIDE SEQUENCE</scope>
    <source>
        <strain evidence="1">Cailab_2023a</strain>
    </source>
</reference>
<dbReference type="AlphaFoldDB" id="A0AAW2HPK5"/>
<protein>
    <submittedName>
        <fullName evidence="1">Uncharacterized protein</fullName>
    </submittedName>
</protein>
<name>A0AAW2HPK5_9NEOP</name>